<evidence type="ECO:0000313" key="1">
    <source>
        <dbReference type="EMBL" id="MBA0715744.1"/>
    </source>
</evidence>
<accession>A0A7J8ZWQ5</accession>
<feature type="non-terminal residue" evidence="1">
    <location>
        <position position="1"/>
    </location>
</feature>
<evidence type="ECO:0000313" key="2">
    <source>
        <dbReference type="Proteomes" id="UP000593574"/>
    </source>
</evidence>
<gene>
    <name evidence="1" type="ORF">Golax_014630</name>
</gene>
<sequence length="201" mass="22698">MEPSVLGTALMGSGPDRKIKLDRSPGVDELYIEGYLQAMLDSMYRQEYLRVRVIDDQVFLKNLPPNSSLINEIMDSVNGFLISKALLKGDPSTASRPFRNVQGESEWRIGPTIVTLCEHLFVSFAIRKLRSQADKYIAIIKSKKEAEKDEAKEIVPAETGEVQKVRFIWKWGIAKFVLSGILAYIDGRLCRSIPNPVARRI</sequence>
<comment type="caution">
    <text evidence="1">The sequence shown here is derived from an EMBL/GenBank/DDBJ whole genome shotgun (WGS) entry which is preliminary data.</text>
</comment>
<dbReference type="AlphaFoldDB" id="A0A7J8ZWQ5"/>
<organism evidence="1 2">
    <name type="scientific">Gossypium laxum</name>
    <dbReference type="NCBI Taxonomy" id="34288"/>
    <lineage>
        <taxon>Eukaryota</taxon>
        <taxon>Viridiplantae</taxon>
        <taxon>Streptophyta</taxon>
        <taxon>Embryophyta</taxon>
        <taxon>Tracheophyta</taxon>
        <taxon>Spermatophyta</taxon>
        <taxon>Magnoliopsida</taxon>
        <taxon>eudicotyledons</taxon>
        <taxon>Gunneridae</taxon>
        <taxon>Pentapetalae</taxon>
        <taxon>rosids</taxon>
        <taxon>malvids</taxon>
        <taxon>Malvales</taxon>
        <taxon>Malvaceae</taxon>
        <taxon>Malvoideae</taxon>
        <taxon>Gossypium</taxon>
    </lineage>
</organism>
<dbReference type="Proteomes" id="UP000593574">
    <property type="component" value="Unassembled WGS sequence"/>
</dbReference>
<reference evidence="1 2" key="1">
    <citation type="journal article" date="2019" name="Genome Biol. Evol.">
        <title>Insights into the evolution of the New World diploid cottons (Gossypium, subgenus Houzingenia) based on genome sequencing.</title>
        <authorList>
            <person name="Grover C.E."/>
            <person name="Arick M.A. 2nd"/>
            <person name="Thrash A."/>
            <person name="Conover J.L."/>
            <person name="Sanders W.S."/>
            <person name="Peterson D.G."/>
            <person name="Frelichowski J.E."/>
            <person name="Scheffler J.A."/>
            <person name="Scheffler B.E."/>
            <person name="Wendel J.F."/>
        </authorList>
    </citation>
    <scope>NUCLEOTIDE SEQUENCE [LARGE SCALE GENOMIC DNA]</scope>
    <source>
        <strain evidence="1">4</strain>
        <tissue evidence="1">Leaf</tissue>
    </source>
</reference>
<proteinExistence type="predicted"/>
<protein>
    <submittedName>
        <fullName evidence="1">Uncharacterized protein</fullName>
    </submittedName>
</protein>
<keyword evidence="2" id="KW-1185">Reference proteome</keyword>
<dbReference type="EMBL" id="JABEZV010000007">
    <property type="protein sequence ID" value="MBA0715744.1"/>
    <property type="molecule type" value="Genomic_DNA"/>
</dbReference>
<name>A0A7J8ZWQ5_9ROSI</name>